<protein>
    <submittedName>
        <fullName evidence="3">Stage II sporulation protein D</fullName>
    </submittedName>
</protein>
<accession>A0A1M6RSC7</accession>
<dbReference type="Pfam" id="PF08486">
    <property type="entry name" value="SpoIID"/>
    <property type="match status" value="1"/>
</dbReference>
<sequence length="318" mass="34380">MRNRCLSIFTVLLIVLLVLAGCAQKSTKKPETTGPKQLKSEPTISLYDNKTGEKKQVKLEEYITGVVAAEMEPSWPVNALAAQAILARTFTMENIESGRVKELHGTDVSTSVEESQAYDPSRINDHVRQAVQKTRGEVITHNGAYIKAWFSASNGGKTASAAEGLSYTKTPTPYIKDNINDPMSVQNTLPEIQKWTAEIPGSKVQEAVRSVSGKDPGPLTSAAIAEKGPSGRTVQLKINNVTVGGPAFRLAAGSTEIRSMYLTDVTVSNGNLVLTGQGYGHGVGMSQWGAKNMAEKGTSPEDIIKFYFKDVEIGRLYK</sequence>
<keyword evidence="4" id="KW-1185">Reference proteome</keyword>
<dbReference type="GO" id="GO:0030288">
    <property type="term" value="C:outer membrane-bounded periplasmic space"/>
    <property type="evidence" value="ECO:0007669"/>
    <property type="project" value="TreeGrafter"/>
</dbReference>
<dbReference type="EMBL" id="FRAR01000011">
    <property type="protein sequence ID" value="SHK35336.1"/>
    <property type="molecule type" value="Genomic_DNA"/>
</dbReference>
<dbReference type="InterPro" id="IPR013693">
    <property type="entry name" value="SpoIID/LytB_N"/>
</dbReference>
<dbReference type="InterPro" id="IPR013486">
    <property type="entry name" value="SpoIID/LytB"/>
</dbReference>
<dbReference type="STRING" id="1121421.SAMN02745123_01594"/>
<organism evidence="3 4">
    <name type="scientific">Desulforamulus aeronauticus DSM 10349</name>
    <dbReference type="NCBI Taxonomy" id="1121421"/>
    <lineage>
        <taxon>Bacteria</taxon>
        <taxon>Bacillati</taxon>
        <taxon>Bacillota</taxon>
        <taxon>Clostridia</taxon>
        <taxon>Eubacteriales</taxon>
        <taxon>Peptococcaceae</taxon>
        <taxon>Desulforamulus</taxon>
    </lineage>
</organism>
<dbReference type="NCBIfam" id="TIGR02669">
    <property type="entry name" value="SpoIID_LytB"/>
    <property type="match status" value="1"/>
</dbReference>
<feature type="domain" description="Sporulation stage II protein D amidase enhancer LytB N-terminal" evidence="2">
    <location>
        <begin position="48"/>
        <end position="141"/>
    </location>
</feature>
<dbReference type="GO" id="GO:0030435">
    <property type="term" value="P:sporulation resulting in formation of a cellular spore"/>
    <property type="evidence" value="ECO:0007669"/>
    <property type="project" value="InterPro"/>
</dbReference>
<reference evidence="4" key="1">
    <citation type="submission" date="2016-11" db="EMBL/GenBank/DDBJ databases">
        <authorList>
            <person name="Varghese N."/>
            <person name="Submissions S."/>
        </authorList>
    </citation>
    <scope>NUCLEOTIDE SEQUENCE [LARGE SCALE GENOMIC DNA]</scope>
    <source>
        <strain evidence="4">DSM 10349</strain>
    </source>
</reference>
<gene>
    <name evidence="3" type="ORF">SAMN02745123_01594</name>
</gene>
<dbReference type="AlphaFoldDB" id="A0A1M6RSC7"/>
<dbReference type="Proteomes" id="UP000183997">
    <property type="component" value="Unassembled WGS sequence"/>
</dbReference>
<dbReference type="PANTHER" id="PTHR30032">
    <property type="entry name" value="N-ACETYLMURAMOYL-L-ALANINE AMIDASE-RELATED"/>
    <property type="match status" value="1"/>
</dbReference>
<dbReference type="RefSeq" id="WP_072912786.1">
    <property type="nucleotide sequence ID" value="NZ_FRAR01000011.1"/>
</dbReference>
<keyword evidence="1" id="KW-0732">Signal</keyword>
<dbReference type="InterPro" id="IPR051922">
    <property type="entry name" value="Bact_Sporulation_Assoc"/>
</dbReference>
<feature type="chain" id="PRO_5039033726" evidence="1">
    <location>
        <begin position="21"/>
        <end position="318"/>
    </location>
</feature>
<dbReference type="PANTHER" id="PTHR30032:SF4">
    <property type="entry name" value="AMIDASE ENHANCER"/>
    <property type="match status" value="1"/>
</dbReference>
<name>A0A1M6RSC7_9FIRM</name>
<dbReference type="OrthoDB" id="9794671at2"/>
<feature type="signal peptide" evidence="1">
    <location>
        <begin position="1"/>
        <end position="20"/>
    </location>
</feature>
<proteinExistence type="predicted"/>
<evidence type="ECO:0000313" key="4">
    <source>
        <dbReference type="Proteomes" id="UP000183997"/>
    </source>
</evidence>
<evidence type="ECO:0000313" key="3">
    <source>
        <dbReference type="EMBL" id="SHK35336.1"/>
    </source>
</evidence>
<evidence type="ECO:0000259" key="2">
    <source>
        <dbReference type="Pfam" id="PF08486"/>
    </source>
</evidence>
<evidence type="ECO:0000256" key="1">
    <source>
        <dbReference type="SAM" id="SignalP"/>
    </source>
</evidence>
<dbReference type="PROSITE" id="PS51257">
    <property type="entry name" value="PROKAR_LIPOPROTEIN"/>
    <property type="match status" value="1"/>
</dbReference>